<dbReference type="EMBL" id="CP034183">
    <property type="protein sequence ID" value="AZI42466.1"/>
    <property type="molecule type" value="Genomic_DNA"/>
</dbReference>
<evidence type="ECO:0000313" key="3">
    <source>
        <dbReference type="Proteomes" id="UP000276417"/>
    </source>
</evidence>
<accession>A0A3G8YMV0</accession>
<dbReference type="Pfam" id="PF01243">
    <property type="entry name" value="PNPOx_N"/>
    <property type="match status" value="1"/>
</dbReference>
<organism evidence="2 3">
    <name type="scientific">Deinococcus psychrotolerans</name>
    <dbReference type="NCBI Taxonomy" id="2489213"/>
    <lineage>
        <taxon>Bacteria</taxon>
        <taxon>Thermotogati</taxon>
        <taxon>Deinococcota</taxon>
        <taxon>Deinococci</taxon>
        <taxon>Deinococcales</taxon>
        <taxon>Deinococcaceae</taxon>
        <taxon>Deinococcus</taxon>
    </lineage>
</organism>
<sequence>MHLDPAHLLSPERLSPLYREPSAAVKAKTSDRISADFARIIAASPLVVLATGGPNGLDCSPRGDVGQVVYVQDEKTLLLPDRPGNNRIDSVRNILASPSVALIFLVPGVSESFRVNGTAQITTDPALLARFAYKGQLPRSLFVIHVEEAYLHCGRALLRSEVWNAAKHVSGEVLPNFVQMLRDQTKLNLPDDALVIEDR</sequence>
<dbReference type="OrthoDB" id="9796486at2"/>
<reference evidence="2 3" key="1">
    <citation type="submission" date="2018-11" db="EMBL/GenBank/DDBJ databases">
        <title>Deinococcus shelandsis sp. nov., isolated from South Shetland Islands soil of Antarctica.</title>
        <authorList>
            <person name="Tian J."/>
        </authorList>
    </citation>
    <scope>NUCLEOTIDE SEQUENCE [LARGE SCALE GENOMIC DNA]</scope>
    <source>
        <strain evidence="2 3">S14-83T</strain>
    </source>
</reference>
<dbReference type="InterPro" id="IPR024029">
    <property type="entry name" value="Pyridox_Oxase_FMN-dep"/>
</dbReference>
<proteinExistence type="predicted"/>
<dbReference type="AlphaFoldDB" id="A0A3G8YMV0"/>
<feature type="domain" description="Pyridoxamine 5'-phosphate oxidase N-terminal" evidence="1">
    <location>
        <begin position="37"/>
        <end position="153"/>
    </location>
</feature>
<dbReference type="KEGG" id="dph:EHF33_06645"/>
<evidence type="ECO:0000313" key="2">
    <source>
        <dbReference type="EMBL" id="AZI42466.1"/>
    </source>
</evidence>
<dbReference type="Gene3D" id="2.30.110.10">
    <property type="entry name" value="Electron Transport, Fmn-binding Protein, Chain A"/>
    <property type="match status" value="1"/>
</dbReference>
<dbReference type="Proteomes" id="UP000276417">
    <property type="component" value="Chromosome 1"/>
</dbReference>
<dbReference type="RefSeq" id="WP_124869119.1">
    <property type="nucleotide sequence ID" value="NZ_CP034183.1"/>
</dbReference>
<dbReference type="NCBIfam" id="TIGR04025">
    <property type="entry name" value="PPOX_FMN_DR2398"/>
    <property type="match status" value="1"/>
</dbReference>
<protein>
    <submittedName>
        <fullName evidence="2">Pyridoxamine 5'-phosphate oxidase family protein</fullName>
    </submittedName>
</protein>
<dbReference type="SUPFAM" id="SSF50475">
    <property type="entry name" value="FMN-binding split barrel"/>
    <property type="match status" value="1"/>
</dbReference>
<dbReference type="PANTHER" id="PTHR42815">
    <property type="entry name" value="FAD-BINDING, PUTATIVE (AFU_ORTHOLOGUE AFUA_6G07600)-RELATED"/>
    <property type="match status" value="1"/>
</dbReference>
<dbReference type="InterPro" id="IPR012349">
    <property type="entry name" value="Split_barrel_FMN-bd"/>
</dbReference>
<gene>
    <name evidence="2" type="ORF">EHF33_06645</name>
</gene>
<name>A0A3G8YMV0_9DEIO</name>
<dbReference type="PANTHER" id="PTHR42815:SF2">
    <property type="entry name" value="FAD-BINDING, PUTATIVE (AFU_ORTHOLOGUE AFUA_6G07600)-RELATED"/>
    <property type="match status" value="1"/>
</dbReference>
<dbReference type="InterPro" id="IPR011576">
    <property type="entry name" value="Pyridox_Oxase_N"/>
</dbReference>
<evidence type="ECO:0000259" key="1">
    <source>
        <dbReference type="Pfam" id="PF01243"/>
    </source>
</evidence>
<keyword evidence="3" id="KW-1185">Reference proteome</keyword>